<reference evidence="3 4" key="1">
    <citation type="submission" date="2019-12" db="EMBL/GenBank/DDBJ databases">
        <authorList>
            <person name="Li M."/>
        </authorList>
    </citation>
    <scope>NUCLEOTIDE SEQUENCE [LARGE SCALE GENOMIC DNA]</scope>
    <source>
        <strain evidence="3 4">GBMRC 2046</strain>
    </source>
</reference>
<keyword evidence="1" id="KW-0175">Coiled coil</keyword>
<evidence type="ECO:0000313" key="3">
    <source>
        <dbReference type="EMBL" id="MXN64472.1"/>
    </source>
</evidence>
<evidence type="ECO:0000256" key="1">
    <source>
        <dbReference type="SAM" id="Coils"/>
    </source>
</evidence>
<dbReference type="EMBL" id="WUMV01000002">
    <property type="protein sequence ID" value="MXN64472.1"/>
    <property type="molecule type" value="Genomic_DNA"/>
</dbReference>
<gene>
    <name evidence="3" type="ORF">GR183_06110</name>
</gene>
<keyword evidence="4" id="KW-1185">Reference proteome</keyword>
<proteinExistence type="predicted"/>
<dbReference type="Proteomes" id="UP000433101">
    <property type="component" value="Unassembled WGS sequence"/>
</dbReference>
<evidence type="ECO:0000313" key="4">
    <source>
        <dbReference type="Proteomes" id="UP000433101"/>
    </source>
</evidence>
<feature type="compositionally biased region" description="Acidic residues" evidence="2">
    <location>
        <begin position="261"/>
        <end position="281"/>
    </location>
</feature>
<feature type="coiled-coil region" evidence="1">
    <location>
        <begin position="172"/>
        <end position="214"/>
    </location>
</feature>
<feature type="region of interest" description="Disordered" evidence="2">
    <location>
        <begin position="261"/>
        <end position="306"/>
    </location>
</feature>
<name>A0A7X3S771_9HYPH</name>
<sequence>MNAVGRGVQDFIGGILGADKKRGAKSHGKATASSTKSRGKSATRASLAKVDAIPSAHPLGKKKDFREKNLHAKLRGNNSLVRNINAYLNSQSPRMIAFREFIGASIAYEDALAAVAELEGPVLAAREAFAPALDGIVAYDDFDYTEVTIAELEERLGALNEIEQGELAAEDADALNAEIDALSAALETEEAAALAEAENNLSEAEMQAGELQAAASDEALAETLAATGSLVDQEVVDWAKEQLGVGDAYGKIDEYREAMEAFDAEEAAADEPADDLDDDTSADAGGVEEGGLELAEASEELRLDTQ</sequence>
<protein>
    <submittedName>
        <fullName evidence="3">Uncharacterized protein</fullName>
    </submittedName>
</protein>
<organism evidence="3 4">
    <name type="scientific">Stappia sediminis</name>
    <dbReference type="NCBI Taxonomy" id="2692190"/>
    <lineage>
        <taxon>Bacteria</taxon>
        <taxon>Pseudomonadati</taxon>
        <taxon>Pseudomonadota</taxon>
        <taxon>Alphaproteobacteria</taxon>
        <taxon>Hyphomicrobiales</taxon>
        <taxon>Stappiaceae</taxon>
        <taxon>Stappia</taxon>
    </lineage>
</organism>
<accession>A0A7X3S771</accession>
<dbReference type="AlphaFoldDB" id="A0A7X3S771"/>
<comment type="caution">
    <text evidence="3">The sequence shown here is derived from an EMBL/GenBank/DDBJ whole genome shotgun (WGS) entry which is preliminary data.</text>
</comment>
<evidence type="ECO:0000256" key="2">
    <source>
        <dbReference type="SAM" id="MobiDB-lite"/>
    </source>
</evidence>
<feature type="region of interest" description="Disordered" evidence="2">
    <location>
        <begin position="20"/>
        <end position="44"/>
    </location>
</feature>